<dbReference type="AlphaFoldDB" id="A0A0B6Y396"/>
<name>A0A0B6Y396_9EUPU</name>
<evidence type="ECO:0000256" key="1">
    <source>
        <dbReference type="SAM" id="MobiDB-lite"/>
    </source>
</evidence>
<feature type="compositionally biased region" description="Polar residues" evidence="1">
    <location>
        <begin position="12"/>
        <end position="22"/>
    </location>
</feature>
<reference evidence="2" key="1">
    <citation type="submission" date="2014-12" db="EMBL/GenBank/DDBJ databases">
        <title>Insight into the proteome of Arion vulgaris.</title>
        <authorList>
            <person name="Aradska J."/>
            <person name="Bulat T."/>
            <person name="Smidak R."/>
            <person name="Sarate P."/>
            <person name="Gangsoo J."/>
            <person name="Sialana F."/>
            <person name="Bilban M."/>
            <person name="Lubec G."/>
        </authorList>
    </citation>
    <scope>NUCLEOTIDE SEQUENCE</scope>
    <source>
        <tissue evidence="2">Skin</tissue>
    </source>
</reference>
<accession>A0A0B6Y396</accession>
<sequence length="104" mass="11802">SIIQPVGRDYATQLSQRKSFTVGQKPELPESREEYASESFQHAPKPHVKWSLRHHLGDERNQSLHTTSIRNSNHHLTKNTSSSNCFNENSDKISGPTFTKLADT</sequence>
<evidence type="ECO:0000313" key="2">
    <source>
        <dbReference type="EMBL" id="CEK49975.1"/>
    </source>
</evidence>
<feature type="compositionally biased region" description="Polar residues" evidence="1">
    <location>
        <begin position="78"/>
        <end position="88"/>
    </location>
</feature>
<proteinExistence type="predicted"/>
<organism evidence="2">
    <name type="scientific">Arion vulgaris</name>
    <dbReference type="NCBI Taxonomy" id="1028688"/>
    <lineage>
        <taxon>Eukaryota</taxon>
        <taxon>Metazoa</taxon>
        <taxon>Spiralia</taxon>
        <taxon>Lophotrochozoa</taxon>
        <taxon>Mollusca</taxon>
        <taxon>Gastropoda</taxon>
        <taxon>Heterobranchia</taxon>
        <taxon>Euthyneura</taxon>
        <taxon>Panpulmonata</taxon>
        <taxon>Eupulmonata</taxon>
        <taxon>Stylommatophora</taxon>
        <taxon>Helicina</taxon>
        <taxon>Arionoidea</taxon>
        <taxon>Arionidae</taxon>
        <taxon>Arion</taxon>
    </lineage>
</organism>
<protein>
    <submittedName>
        <fullName evidence="2">Uncharacterized protein</fullName>
    </submittedName>
</protein>
<dbReference type="EMBL" id="HACG01003110">
    <property type="protein sequence ID" value="CEK49975.1"/>
    <property type="molecule type" value="Transcribed_RNA"/>
</dbReference>
<gene>
    <name evidence="2" type="primary">ORF9476</name>
</gene>
<feature type="region of interest" description="Disordered" evidence="1">
    <location>
        <begin position="59"/>
        <end position="104"/>
    </location>
</feature>
<feature type="non-terminal residue" evidence="2">
    <location>
        <position position="1"/>
    </location>
</feature>
<feature type="region of interest" description="Disordered" evidence="1">
    <location>
        <begin position="1"/>
        <end position="44"/>
    </location>
</feature>
<feature type="non-terminal residue" evidence="2">
    <location>
        <position position="104"/>
    </location>
</feature>